<comment type="caution">
    <text evidence="1">The sequence shown here is derived from an EMBL/GenBank/DDBJ whole genome shotgun (WGS) entry which is preliminary data.</text>
</comment>
<evidence type="ECO:0000313" key="1">
    <source>
        <dbReference type="EMBL" id="KAJ8408185.1"/>
    </source>
</evidence>
<reference evidence="1" key="1">
    <citation type="journal article" date="2023" name="Science">
        <title>Genome structures resolve the early diversification of teleost fishes.</title>
        <authorList>
            <person name="Parey E."/>
            <person name="Louis A."/>
            <person name="Montfort J."/>
            <person name="Bouchez O."/>
            <person name="Roques C."/>
            <person name="Iampietro C."/>
            <person name="Lluch J."/>
            <person name="Castinel A."/>
            <person name="Donnadieu C."/>
            <person name="Desvignes T."/>
            <person name="Floi Bucao C."/>
            <person name="Jouanno E."/>
            <person name="Wen M."/>
            <person name="Mejri S."/>
            <person name="Dirks R."/>
            <person name="Jansen H."/>
            <person name="Henkel C."/>
            <person name="Chen W.J."/>
            <person name="Zahm M."/>
            <person name="Cabau C."/>
            <person name="Klopp C."/>
            <person name="Thompson A.W."/>
            <person name="Robinson-Rechavi M."/>
            <person name="Braasch I."/>
            <person name="Lecointre G."/>
            <person name="Bobe J."/>
            <person name="Postlethwait J.H."/>
            <person name="Berthelot C."/>
            <person name="Roest Crollius H."/>
            <person name="Guiguen Y."/>
        </authorList>
    </citation>
    <scope>NUCLEOTIDE SEQUENCE</scope>
    <source>
        <strain evidence="1">NC1722</strain>
    </source>
</reference>
<protein>
    <submittedName>
        <fullName evidence="1">Uncharacterized protein</fullName>
    </submittedName>
</protein>
<proteinExistence type="predicted"/>
<keyword evidence="2" id="KW-1185">Reference proteome</keyword>
<evidence type="ECO:0000313" key="2">
    <source>
        <dbReference type="Proteomes" id="UP001221898"/>
    </source>
</evidence>
<dbReference type="AlphaFoldDB" id="A0AAD7SSX4"/>
<dbReference type="EMBL" id="JAINUG010000036">
    <property type="protein sequence ID" value="KAJ8408185.1"/>
    <property type="molecule type" value="Genomic_DNA"/>
</dbReference>
<dbReference type="Proteomes" id="UP001221898">
    <property type="component" value="Unassembled WGS sequence"/>
</dbReference>
<accession>A0AAD7SSX4</accession>
<name>A0AAD7SSX4_9TELE</name>
<sequence>MTPQVSSPDEVCFDGDLGLEAEETGRVIDHNGGCTRHGFRFLGRVRRIVPHAQNRRI</sequence>
<gene>
    <name evidence="1" type="ORF">AAFF_G00264130</name>
</gene>
<organism evidence="1 2">
    <name type="scientific">Aldrovandia affinis</name>
    <dbReference type="NCBI Taxonomy" id="143900"/>
    <lineage>
        <taxon>Eukaryota</taxon>
        <taxon>Metazoa</taxon>
        <taxon>Chordata</taxon>
        <taxon>Craniata</taxon>
        <taxon>Vertebrata</taxon>
        <taxon>Euteleostomi</taxon>
        <taxon>Actinopterygii</taxon>
        <taxon>Neopterygii</taxon>
        <taxon>Teleostei</taxon>
        <taxon>Notacanthiformes</taxon>
        <taxon>Halosauridae</taxon>
        <taxon>Aldrovandia</taxon>
    </lineage>
</organism>